<organism evidence="2">
    <name type="scientific">Panicum hallii</name>
    <dbReference type="NCBI Taxonomy" id="206008"/>
    <lineage>
        <taxon>Eukaryota</taxon>
        <taxon>Viridiplantae</taxon>
        <taxon>Streptophyta</taxon>
        <taxon>Embryophyta</taxon>
        <taxon>Tracheophyta</taxon>
        <taxon>Spermatophyta</taxon>
        <taxon>Magnoliopsida</taxon>
        <taxon>Liliopsida</taxon>
        <taxon>Poales</taxon>
        <taxon>Poaceae</taxon>
        <taxon>PACMAD clade</taxon>
        <taxon>Panicoideae</taxon>
        <taxon>Panicodae</taxon>
        <taxon>Paniceae</taxon>
        <taxon>Panicinae</taxon>
        <taxon>Panicum</taxon>
        <taxon>Panicum sect. Panicum</taxon>
    </lineage>
</organism>
<proteinExistence type="predicted"/>
<dbReference type="Gramene" id="PVH62959">
    <property type="protein sequence ID" value="PVH62959"/>
    <property type="gene ID" value="PAHAL_3G439600"/>
</dbReference>
<reference evidence="2" key="1">
    <citation type="submission" date="2018-04" db="EMBL/GenBank/DDBJ databases">
        <title>WGS assembly of Panicum hallii.</title>
        <authorList>
            <person name="Lovell J."/>
            <person name="Jenkins J."/>
            <person name="Lowry D."/>
            <person name="Mamidi S."/>
            <person name="Sreedasyam A."/>
            <person name="Weng X."/>
            <person name="Barry K."/>
            <person name="Bonette J."/>
            <person name="Campitelli B."/>
            <person name="Daum C."/>
            <person name="Gordon S."/>
            <person name="Gould B."/>
            <person name="Lipzen A."/>
            <person name="Macqueen A."/>
            <person name="Palacio-Mejia J."/>
            <person name="Plott C."/>
            <person name="Shakirov E."/>
            <person name="Shu S."/>
            <person name="Yoshinaga Y."/>
            <person name="Zane M."/>
            <person name="Rokhsar D."/>
            <person name="Grimwood J."/>
            <person name="Schmutz J."/>
            <person name="Juenger T."/>
        </authorList>
    </citation>
    <scope>NUCLEOTIDE SEQUENCE [LARGE SCALE GENOMIC DNA]</scope>
    <source>
        <strain evidence="2">FIL2</strain>
    </source>
</reference>
<dbReference type="EMBL" id="CM008048">
    <property type="protein sequence ID" value="PVH62959.1"/>
    <property type="molecule type" value="Genomic_DNA"/>
</dbReference>
<name>A0A2T8KLF9_9POAL</name>
<feature type="region of interest" description="Disordered" evidence="1">
    <location>
        <begin position="1"/>
        <end position="67"/>
    </location>
</feature>
<feature type="compositionally biased region" description="Basic and acidic residues" evidence="1">
    <location>
        <begin position="21"/>
        <end position="38"/>
    </location>
</feature>
<accession>A0A2T8KLF9</accession>
<dbReference type="Proteomes" id="UP000243499">
    <property type="component" value="Chromosome 3"/>
</dbReference>
<evidence type="ECO:0000313" key="2">
    <source>
        <dbReference type="EMBL" id="PVH62959.1"/>
    </source>
</evidence>
<dbReference type="AlphaFoldDB" id="A0A2T8KLF9"/>
<feature type="compositionally biased region" description="Basic and acidic residues" evidence="1">
    <location>
        <begin position="1"/>
        <end position="12"/>
    </location>
</feature>
<evidence type="ECO:0000256" key="1">
    <source>
        <dbReference type="SAM" id="MobiDB-lite"/>
    </source>
</evidence>
<sequence length="166" mass="17479">MPDHTAARRQLDGCKAPRPNPRHEATPHSPNPRRELKNPRPSAPVTRHQAVPTAESFAGKSPPNLGEWRLRGAAIGAGARGAARFGEMTHLGGRIRVGGGGGSRSRRRSLPRAAGEEGTRGGGGGGEPTLGRLSVPYFSGRSFFDTVPQVSANQIPAPDVDKVTAR</sequence>
<gene>
    <name evidence="2" type="ORF">PAHAL_3G439600</name>
</gene>
<feature type="region of interest" description="Disordered" evidence="1">
    <location>
        <begin position="92"/>
        <end position="133"/>
    </location>
</feature>
<protein>
    <submittedName>
        <fullName evidence="2">Uncharacterized protein</fullName>
    </submittedName>
</protein>